<accession>A0A210PVC2</accession>
<evidence type="ECO:0000313" key="2">
    <source>
        <dbReference type="EMBL" id="OWF40414.1"/>
    </source>
</evidence>
<organism evidence="2 3">
    <name type="scientific">Mizuhopecten yessoensis</name>
    <name type="common">Japanese scallop</name>
    <name type="synonym">Patinopecten yessoensis</name>
    <dbReference type="NCBI Taxonomy" id="6573"/>
    <lineage>
        <taxon>Eukaryota</taxon>
        <taxon>Metazoa</taxon>
        <taxon>Spiralia</taxon>
        <taxon>Lophotrochozoa</taxon>
        <taxon>Mollusca</taxon>
        <taxon>Bivalvia</taxon>
        <taxon>Autobranchia</taxon>
        <taxon>Pteriomorphia</taxon>
        <taxon>Pectinida</taxon>
        <taxon>Pectinoidea</taxon>
        <taxon>Pectinidae</taxon>
        <taxon>Mizuhopecten</taxon>
    </lineage>
</organism>
<dbReference type="Proteomes" id="UP000242188">
    <property type="component" value="Unassembled WGS sequence"/>
</dbReference>
<dbReference type="AlphaFoldDB" id="A0A210PVC2"/>
<reference evidence="2 3" key="1">
    <citation type="journal article" date="2017" name="Nat. Ecol. Evol.">
        <title>Scallop genome provides insights into evolution of bilaterian karyotype and development.</title>
        <authorList>
            <person name="Wang S."/>
            <person name="Zhang J."/>
            <person name="Jiao W."/>
            <person name="Li J."/>
            <person name="Xun X."/>
            <person name="Sun Y."/>
            <person name="Guo X."/>
            <person name="Huan P."/>
            <person name="Dong B."/>
            <person name="Zhang L."/>
            <person name="Hu X."/>
            <person name="Sun X."/>
            <person name="Wang J."/>
            <person name="Zhao C."/>
            <person name="Wang Y."/>
            <person name="Wang D."/>
            <person name="Huang X."/>
            <person name="Wang R."/>
            <person name="Lv J."/>
            <person name="Li Y."/>
            <person name="Zhang Z."/>
            <person name="Liu B."/>
            <person name="Lu W."/>
            <person name="Hui Y."/>
            <person name="Liang J."/>
            <person name="Zhou Z."/>
            <person name="Hou R."/>
            <person name="Li X."/>
            <person name="Liu Y."/>
            <person name="Li H."/>
            <person name="Ning X."/>
            <person name="Lin Y."/>
            <person name="Zhao L."/>
            <person name="Xing Q."/>
            <person name="Dou J."/>
            <person name="Li Y."/>
            <person name="Mao J."/>
            <person name="Guo H."/>
            <person name="Dou H."/>
            <person name="Li T."/>
            <person name="Mu C."/>
            <person name="Jiang W."/>
            <person name="Fu Q."/>
            <person name="Fu X."/>
            <person name="Miao Y."/>
            <person name="Liu J."/>
            <person name="Yu Q."/>
            <person name="Li R."/>
            <person name="Liao H."/>
            <person name="Li X."/>
            <person name="Kong Y."/>
            <person name="Jiang Z."/>
            <person name="Chourrout D."/>
            <person name="Li R."/>
            <person name="Bao Z."/>
        </authorList>
    </citation>
    <scope>NUCLEOTIDE SEQUENCE [LARGE SCALE GENOMIC DNA]</scope>
    <source>
        <strain evidence="2 3">PY_sf001</strain>
    </source>
</reference>
<keyword evidence="1" id="KW-0732">Signal</keyword>
<sequence length="171" mass="17996">MGRAAFFSFLLLGLVAVSVRLAEAQDGECPPGVNLLRTCRCQTDGFGICWNQKCDLCNGTFRKQIQDVDLDYLDLGDAAPDVILCVHVMLLELDAAVRGLYLRWYSVSVALLFKISSERLCNINCMSVDVGVGVGVRVGEGASMGVVVGVAVGVRVGEGVGVGVGVGVKVG</sequence>
<evidence type="ECO:0000256" key="1">
    <source>
        <dbReference type="SAM" id="SignalP"/>
    </source>
</evidence>
<evidence type="ECO:0000313" key="3">
    <source>
        <dbReference type="Proteomes" id="UP000242188"/>
    </source>
</evidence>
<comment type="caution">
    <text evidence="2">The sequence shown here is derived from an EMBL/GenBank/DDBJ whole genome shotgun (WGS) entry which is preliminary data.</text>
</comment>
<keyword evidence="3" id="KW-1185">Reference proteome</keyword>
<proteinExistence type="predicted"/>
<dbReference type="EMBL" id="NEDP02005467">
    <property type="protein sequence ID" value="OWF40414.1"/>
    <property type="molecule type" value="Genomic_DNA"/>
</dbReference>
<feature type="chain" id="PRO_5012623030" evidence="1">
    <location>
        <begin position="25"/>
        <end position="171"/>
    </location>
</feature>
<gene>
    <name evidence="2" type="ORF">KP79_PYT16147</name>
</gene>
<feature type="signal peptide" evidence="1">
    <location>
        <begin position="1"/>
        <end position="24"/>
    </location>
</feature>
<protein>
    <submittedName>
        <fullName evidence="2">Uncharacterized protein</fullName>
    </submittedName>
</protein>
<name>A0A210PVC2_MIZYE</name>